<dbReference type="EMBL" id="GBXM01077949">
    <property type="protein sequence ID" value="JAH30628.1"/>
    <property type="molecule type" value="Transcribed_RNA"/>
</dbReference>
<accession>A0A0E9RQK1</accession>
<sequence>MVTILEPLCLQAQS</sequence>
<organism evidence="1">
    <name type="scientific">Anguilla anguilla</name>
    <name type="common">European freshwater eel</name>
    <name type="synonym">Muraena anguilla</name>
    <dbReference type="NCBI Taxonomy" id="7936"/>
    <lineage>
        <taxon>Eukaryota</taxon>
        <taxon>Metazoa</taxon>
        <taxon>Chordata</taxon>
        <taxon>Craniata</taxon>
        <taxon>Vertebrata</taxon>
        <taxon>Euteleostomi</taxon>
        <taxon>Actinopterygii</taxon>
        <taxon>Neopterygii</taxon>
        <taxon>Teleostei</taxon>
        <taxon>Anguilliformes</taxon>
        <taxon>Anguillidae</taxon>
        <taxon>Anguilla</taxon>
    </lineage>
</organism>
<name>A0A0E9RQK1_ANGAN</name>
<proteinExistence type="predicted"/>
<evidence type="ECO:0000313" key="1">
    <source>
        <dbReference type="EMBL" id="JAH30628.1"/>
    </source>
</evidence>
<reference evidence="1" key="1">
    <citation type="submission" date="2014-11" db="EMBL/GenBank/DDBJ databases">
        <authorList>
            <person name="Amaro Gonzalez C."/>
        </authorList>
    </citation>
    <scope>NUCLEOTIDE SEQUENCE</scope>
</reference>
<protein>
    <submittedName>
        <fullName evidence="1">Uncharacterized protein</fullName>
    </submittedName>
</protein>
<reference evidence="1" key="2">
    <citation type="journal article" date="2015" name="Fish Shellfish Immunol.">
        <title>Early steps in the European eel (Anguilla anguilla)-Vibrio vulnificus interaction in the gills: Role of the RtxA13 toxin.</title>
        <authorList>
            <person name="Callol A."/>
            <person name="Pajuelo D."/>
            <person name="Ebbesson L."/>
            <person name="Teles M."/>
            <person name="MacKenzie S."/>
            <person name="Amaro C."/>
        </authorList>
    </citation>
    <scope>NUCLEOTIDE SEQUENCE</scope>
</reference>